<organism evidence="2 3">
    <name type="scientific">Alteromonas macleodii</name>
    <name type="common">Pseudoalteromonas macleodii</name>
    <dbReference type="NCBI Taxonomy" id="28108"/>
    <lineage>
        <taxon>Bacteria</taxon>
        <taxon>Pseudomonadati</taxon>
        <taxon>Pseudomonadota</taxon>
        <taxon>Gammaproteobacteria</taxon>
        <taxon>Alteromonadales</taxon>
        <taxon>Alteromonadaceae</taxon>
        <taxon>Alteromonas/Salinimonas group</taxon>
        <taxon>Alteromonas</taxon>
    </lineage>
</organism>
<keyword evidence="1" id="KW-0472">Membrane</keyword>
<feature type="transmembrane region" description="Helical" evidence="1">
    <location>
        <begin position="6"/>
        <end position="28"/>
    </location>
</feature>
<keyword evidence="3" id="KW-1185">Reference proteome</keyword>
<reference evidence="2 3" key="1">
    <citation type="submission" date="2016-09" db="EMBL/GenBank/DDBJ databases">
        <title>Draft Genome Sequence of four Alteromonas macleodii strains isolated from copper coupons and grown long-term at elevated copper levels.</title>
        <authorList>
            <person name="Cusick K."/>
            <person name="Dale J."/>
            <person name="Little B."/>
            <person name="Biffinger J."/>
        </authorList>
    </citation>
    <scope>NUCLEOTIDE SEQUENCE [LARGE SCALE GENOMIC DNA]</scope>
    <source>
        <strain evidence="2 3">KCP01</strain>
    </source>
</reference>
<dbReference type="Proteomes" id="UP000095392">
    <property type="component" value="Unassembled WGS sequence"/>
</dbReference>
<evidence type="ECO:0000313" key="2">
    <source>
        <dbReference type="EMBL" id="OES29194.1"/>
    </source>
</evidence>
<evidence type="ECO:0000313" key="3">
    <source>
        <dbReference type="Proteomes" id="UP000095392"/>
    </source>
</evidence>
<dbReference type="AlphaFoldDB" id="A0AB36FQS2"/>
<sequence length="39" mass="4380">MGVEMMIGMGLIWLLVVMVLIGAVAALWKYLRSDKARDE</sequence>
<proteinExistence type="predicted"/>
<dbReference type="EMBL" id="MIPY01000021">
    <property type="protein sequence ID" value="OES29194.1"/>
    <property type="molecule type" value="Genomic_DNA"/>
</dbReference>
<gene>
    <name evidence="2" type="ORF">BFV95_3313</name>
</gene>
<name>A0AB36FQS2_ALTMA</name>
<keyword evidence="1" id="KW-0812">Transmembrane</keyword>
<evidence type="ECO:0000256" key="1">
    <source>
        <dbReference type="SAM" id="Phobius"/>
    </source>
</evidence>
<protein>
    <submittedName>
        <fullName evidence="2">Membrane protein</fullName>
    </submittedName>
</protein>
<comment type="caution">
    <text evidence="2">The sequence shown here is derived from an EMBL/GenBank/DDBJ whole genome shotgun (WGS) entry which is preliminary data.</text>
</comment>
<keyword evidence="1" id="KW-1133">Transmembrane helix</keyword>
<accession>A0AB36FQS2</accession>